<dbReference type="eggNOG" id="KOG4419">
    <property type="taxonomic scope" value="Eukaryota"/>
</dbReference>
<feature type="domain" description="Putative 5'-nucleotidase C-terminal" evidence="3">
    <location>
        <begin position="364"/>
        <end position="566"/>
    </location>
</feature>
<dbReference type="Proteomes" id="UP000009328">
    <property type="component" value="Unassembled WGS sequence"/>
</dbReference>
<evidence type="ECO:0000259" key="2">
    <source>
        <dbReference type="Pfam" id="PF00149"/>
    </source>
</evidence>
<dbReference type="GO" id="GO:0009166">
    <property type="term" value="P:nucleotide catabolic process"/>
    <property type="evidence" value="ECO:0007669"/>
    <property type="project" value="InterPro"/>
</dbReference>
<dbReference type="InParanoid" id="K0KME7"/>
<organism evidence="4 5">
    <name type="scientific">Wickerhamomyces ciferrii (strain ATCC 14091 / BCRC 22168 / CBS 111 / JCM 3599 / NBRC 0793 / NRRL Y-1031 F-60-10)</name>
    <name type="common">Yeast</name>
    <name type="synonym">Pichia ciferrii</name>
    <dbReference type="NCBI Taxonomy" id="1206466"/>
    <lineage>
        <taxon>Eukaryota</taxon>
        <taxon>Fungi</taxon>
        <taxon>Dikarya</taxon>
        <taxon>Ascomycota</taxon>
        <taxon>Saccharomycotina</taxon>
        <taxon>Saccharomycetes</taxon>
        <taxon>Phaffomycetales</taxon>
        <taxon>Wickerhamomycetaceae</taxon>
        <taxon>Wickerhamomyces</taxon>
    </lineage>
</organism>
<dbReference type="Pfam" id="PF00149">
    <property type="entry name" value="Metallophos"/>
    <property type="match status" value="1"/>
</dbReference>
<accession>K0KME7</accession>
<keyword evidence="5" id="KW-1185">Reference proteome</keyword>
<protein>
    <submittedName>
        <fullName evidence="4">Secreted protein</fullName>
    </submittedName>
</protein>
<dbReference type="AlphaFoldDB" id="K0KME7"/>
<dbReference type="STRING" id="1206466.K0KME7"/>
<proteinExistence type="predicted"/>
<dbReference type="FunCoup" id="K0KME7">
    <property type="interactions" value="30"/>
</dbReference>
<name>K0KME7_WICCF</name>
<dbReference type="InterPro" id="IPR041823">
    <property type="entry name" value="YHR202W_N"/>
</dbReference>
<dbReference type="HOGENOM" id="CLU_019028_0_0_1"/>
<dbReference type="Gene3D" id="3.90.780.10">
    <property type="entry name" value="5'-Nucleotidase, C-terminal domain"/>
    <property type="match status" value="2"/>
</dbReference>
<dbReference type="FunFam" id="3.60.21.10:FF:000043">
    <property type="entry name" value="Ser/Thr protein phosphatase family"/>
    <property type="match status" value="1"/>
</dbReference>
<feature type="domain" description="Calcineurin-like phosphoesterase" evidence="2">
    <location>
        <begin position="44"/>
        <end position="273"/>
    </location>
</feature>
<dbReference type="InterPro" id="IPR014485">
    <property type="entry name" value="Pesterase_C1039"/>
</dbReference>
<dbReference type="InterPro" id="IPR053828">
    <property type="entry name" value="Nucleosidase_C"/>
</dbReference>
<dbReference type="PANTHER" id="PTHR11575">
    <property type="entry name" value="5'-NUCLEOTIDASE-RELATED"/>
    <property type="match status" value="1"/>
</dbReference>
<sequence length="610" mass="71231">MDMILALRFLQLLTGAVAFMIQQQPHISPPKNSHFRDLVWGDLNFIHTTDTHGWLAGHLNQKQYSADWGDFISFTTNLHEIANAKGKDLLLIDTGDKHDGNGLSDATRPNGRKSTPIFNKQNYDLVTIGNHELYYEDYSIQEFEVSVKRYGEHYVSSNVEFKTDNGQWQPFGSKYRYFETKNQRYRVLSLSFLFDFKRFNSRTKVFPIKEAIEQNWFKNVTSTFTQDDLDFIIIFGHIPVTDLEHEELLYLHIRLRRIYPKLIIHYFGGHSHIRDYSILDHKAAGLQSGRYCETVGWASVNITDYDHPKFTRKYIDFNRESFIHHSFKSKSNFDTDEGLEVSRLIKDTRKKLNLTFSFGYVPKNYMLNEHQYGHPTNLYTFLNSSILPTLENTIDRDVTKTNRIILINSGSIRYDLYKGNFTTDTQFTISPFENSWNFIKLHKDLAFRLESYLNDQAFFMTTNELASPEKTTIGFKLEQRDKFDQLLIDQKQSHVKVPHHSCPFVKESYLKKGQTTSDDLGCNGDDVSHNSIQYHPSPNVVQTYQEFVPGKEDVDVVFYSFIEPYLISAINLLNHRHKVLERNITSSDIQYYGGESTGTLLRQYVQNHWS</sequence>
<dbReference type="PIRSF" id="PIRSF017316">
    <property type="entry name" value="Pesterase_C1039"/>
    <property type="match status" value="1"/>
</dbReference>
<comment type="caution">
    <text evidence="4">The sequence shown here is derived from an EMBL/GenBank/DDBJ whole genome shotgun (WGS) entry which is preliminary data.</text>
</comment>
<dbReference type="GO" id="GO:0005576">
    <property type="term" value="C:extracellular region"/>
    <property type="evidence" value="ECO:0007669"/>
    <property type="project" value="UniProtKB-ARBA"/>
</dbReference>
<dbReference type="SUPFAM" id="SSF56300">
    <property type="entry name" value="Metallo-dependent phosphatases"/>
    <property type="match status" value="1"/>
</dbReference>
<dbReference type="Pfam" id="PF21953">
    <property type="entry name" value="NadN_nucleosid_C"/>
    <property type="match status" value="1"/>
</dbReference>
<evidence type="ECO:0000313" key="4">
    <source>
        <dbReference type="EMBL" id="CCH42554.1"/>
    </source>
</evidence>
<gene>
    <name evidence="4" type="ORF">BN7_2098</name>
</gene>
<dbReference type="InterPro" id="IPR036907">
    <property type="entry name" value="5'-Nucleotdase_C_sf"/>
</dbReference>
<dbReference type="EMBL" id="CAIF01000048">
    <property type="protein sequence ID" value="CCH42554.1"/>
    <property type="molecule type" value="Genomic_DNA"/>
</dbReference>
<dbReference type="SUPFAM" id="SSF55816">
    <property type="entry name" value="5'-nucleotidase (syn. UDP-sugar hydrolase), C-terminal domain"/>
    <property type="match status" value="1"/>
</dbReference>
<dbReference type="GO" id="GO:0016787">
    <property type="term" value="F:hydrolase activity"/>
    <property type="evidence" value="ECO:0007669"/>
    <property type="project" value="InterPro"/>
</dbReference>
<dbReference type="InterPro" id="IPR004843">
    <property type="entry name" value="Calcineurin-like_PHP"/>
</dbReference>
<dbReference type="InterPro" id="IPR029052">
    <property type="entry name" value="Metallo-depent_PP-like"/>
</dbReference>
<dbReference type="Gene3D" id="3.60.21.10">
    <property type="match status" value="1"/>
</dbReference>
<feature type="signal peptide" evidence="1">
    <location>
        <begin position="1"/>
        <end position="18"/>
    </location>
</feature>
<evidence type="ECO:0000313" key="5">
    <source>
        <dbReference type="Proteomes" id="UP000009328"/>
    </source>
</evidence>
<feature type="chain" id="PRO_5003834408" evidence="1">
    <location>
        <begin position="19"/>
        <end position="610"/>
    </location>
</feature>
<keyword evidence="1" id="KW-0732">Signal</keyword>
<dbReference type="CDD" id="cd07407">
    <property type="entry name" value="MPP_YHR202W_N"/>
    <property type="match status" value="1"/>
</dbReference>
<dbReference type="GO" id="GO:0005829">
    <property type="term" value="C:cytosol"/>
    <property type="evidence" value="ECO:0007669"/>
    <property type="project" value="TreeGrafter"/>
</dbReference>
<evidence type="ECO:0000259" key="3">
    <source>
        <dbReference type="Pfam" id="PF21953"/>
    </source>
</evidence>
<dbReference type="InterPro" id="IPR006179">
    <property type="entry name" value="5_nucleotidase/apyrase"/>
</dbReference>
<dbReference type="PANTHER" id="PTHR11575:SF22">
    <property type="entry name" value="ADL392WP"/>
    <property type="match status" value="1"/>
</dbReference>
<reference evidence="4 5" key="1">
    <citation type="journal article" date="2012" name="Eukaryot. Cell">
        <title>Draft genome sequence of Wickerhamomyces ciferrii NRRL Y-1031 F-60-10.</title>
        <authorList>
            <person name="Schneider J."/>
            <person name="Andrea H."/>
            <person name="Blom J."/>
            <person name="Jaenicke S."/>
            <person name="Ruckert C."/>
            <person name="Schorsch C."/>
            <person name="Szczepanowski R."/>
            <person name="Farwick M."/>
            <person name="Goesmann A."/>
            <person name="Puhler A."/>
            <person name="Schaffer S."/>
            <person name="Tauch A."/>
            <person name="Kohler T."/>
            <person name="Brinkrolf K."/>
        </authorList>
    </citation>
    <scope>NUCLEOTIDE SEQUENCE [LARGE SCALE GENOMIC DNA]</scope>
    <source>
        <strain evidence="5">ATCC 14091 / BCRC 22168 / CBS 111 / JCM 3599 / NBRC 0793 / NRRL Y-1031 F-60-10</strain>
    </source>
</reference>
<evidence type="ECO:0000256" key="1">
    <source>
        <dbReference type="SAM" id="SignalP"/>
    </source>
</evidence>